<proteinExistence type="predicted"/>
<keyword evidence="2" id="KW-1185">Reference proteome</keyword>
<evidence type="ECO:0000313" key="2">
    <source>
        <dbReference type="Proteomes" id="UP000752012"/>
    </source>
</evidence>
<accession>A0A969PR83</accession>
<sequence>MYLGLIAEHQQLVEEMNRKQIYEARDGTPLHKLHISKLRHEYERIKDQRELQA</sequence>
<evidence type="ECO:0000313" key="1">
    <source>
        <dbReference type="EMBL" id="NJP37903.1"/>
    </source>
</evidence>
<name>A0A969PR83_9BACI</name>
<gene>
    <name evidence="1" type="ORF">HCN83_09925</name>
</gene>
<comment type="caution">
    <text evidence="1">The sequence shown here is derived from an EMBL/GenBank/DDBJ whole genome shotgun (WGS) entry which is preliminary data.</text>
</comment>
<reference evidence="1 2" key="1">
    <citation type="submission" date="2020-03" db="EMBL/GenBank/DDBJ databases">
        <title>Assessment of the enzymatic potential of alkaline-tolerant lipase obtained from Bacillus luteus H11 (technogenic soil) for the bioremediation of saline soils contaminated with petroleum substances.</title>
        <authorList>
            <person name="Kalwasinska A."/>
        </authorList>
    </citation>
    <scope>NUCLEOTIDE SEQUENCE [LARGE SCALE GENOMIC DNA]</scope>
    <source>
        <strain evidence="1 2">H11</strain>
    </source>
</reference>
<dbReference type="EMBL" id="JAATHJ010000013">
    <property type="protein sequence ID" value="NJP37903.1"/>
    <property type="molecule type" value="Genomic_DNA"/>
</dbReference>
<dbReference type="AlphaFoldDB" id="A0A969PR83"/>
<protein>
    <submittedName>
        <fullName evidence="1">Uncharacterized protein</fullName>
    </submittedName>
</protein>
<dbReference type="Proteomes" id="UP000752012">
    <property type="component" value="Unassembled WGS sequence"/>
</dbReference>
<organism evidence="1 2">
    <name type="scientific">Alkalicoccus luteus</name>
    <dbReference type="NCBI Taxonomy" id="1237094"/>
    <lineage>
        <taxon>Bacteria</taxon>
        <taxon>Bacillati</taxon>
        <taxon>Bacillota</taxon>
        <taxon>Bacilli</taxon>
        <taxon>Bacillales</taxon>
        <taxon>Bacillaceae</taxon>
        <taxon>Alkalicoccus</taxon>
    </lineage>
</organism>
<dbReference type="RefSeq" id="WP_168006868.1">
    <property type="nucleotide sequence ID" value="NZ_JAATHJ010000013.1"/>
</dbReference>